<dbReference type="SUPFAM" id="SSF81383">
    <property type="entry name" value="F-box domain"/>
    <property type="match status" value="1"/>
</dbReference>
<dbReference type="Pfam" id="PF00646">
    <property type="entry name" value="F-box"/>
    <property type="match status" value="1"/>
</dbReference>
<feature type="domain" description="F-box" evidence="1">
    <location>
        <begin position="1"/>
        <end position="54"/>
    </location>
</feature>
<protein>
    <recommendedName>
        <fullName evidence="1">F-box domain-containing protein</fullName>
    </recommendedName>
</protein>
<proteinExistence type="predicted"/>
<keyword evidence="3" id="KW-1185">Reference proteome</keyword>
<gene>
    <name evidence="2" type="ORF">L5515_009008</name>
</gene>
<dbReference type="AlphaFoldDB" id="A0AAE9JNE5"/>
<dbReference type="PANTHER" id="PTHR23015:SF4">
    <property type="entry name" value="DUF38 DOMAIN-CONTAINING PROTEIN-RELATED"/>
    <property type="match status" value="1"/>
</dbReference>
<name>A0AAE9JNE5_CAEBR</name>
<dbReference type="PANTHER" id="PTHR23015">
    <property type="entry name" value="UNCHARACTERIZED C.ELEGANS PROTEIN"/>
    <property type="match status" value="1"/>
</dbReference>
<dbReference type="InterPro" id="IPR002900">
    <property type="entry name" value="DUF38/FTH_CAE_spp"/>
</dbReference>
<dbReference type="SMART" id="SM00256">
    <property type="entry name" value="FBOX"/>
    <property type="match status" value="1"/>
</dbReference>
<accession>A0AAE9JNE5</accession>
<dbReference type="InterPro" id="IPR001810">
    <property type="entry name" value="F-box_dom"/>
</dbReference>
<dbReference type="PROSITE" id="PS50181">
    <property type="entry name" value="FBOX"/>
    <property type="match status" value="1"/>
</dbReference>
<dbReference type="CDD" id="cd22150">
    <property type="entry name" value="F-box_CeFBXA-like"/>
    <property type="match status" value="1"/>
</dbReference>
<dbReference type="InterPro" id="IPR040161">
    <property type="entry name" value="FB224"/>
</dbReference>
<reference evidence="2 3" key="1">
    <citation type="submission" date="2022-04" db="EMBL/GenBank/DDBJ databases">
        <title>Chromosome-level reference genomes for two strains of Caenorhabditis briggsae: an improved platform for comparative genomics.</title>
        <authorList>
            <person name="Stevens L."/>
            <person name="Andersen E."/>
        </authorList>
    </citation>
    <scope>NUCLEOTIDE SEQUENCE [LARGE SCALE GENOMIC DNA]</scope>
    <source>
        <strain evidence="2">VX34</strain>
        <tissue evidence="2">Whole-organism</tissue>
    </source>
</reference>
<evidence type="ECO:0000259" key="1">
    <source>
        <dbReference type="PROSITE" id="PS50181"/>
    </source>
</evidence>
<dbReference type="InterPro" id="IPR036047">
    <property type="entry name" value="F-box-like_dom_sf"/>
</dbReference>
<dbReference type="Proteomes" id="UP000829354">
    <property type="component" value="Chromosome V"/>
</dbReference>
<organism evidence="2 3">
    <name type="scientific">Caenorhabditis briggsae</name>
    <dbReference type="NCBI Taxonomy" id="6238"/>
    <lineage>
        <taxon>Eukaryota</taxon>
        <taxon>Metazoa</taxon>
        <taxon>Ecdysozoa</taxon>
        <taxon>Nematoda</taxon>
        <taxon>Chromadorea</taxon>
        <taxon>Rhabditida</taxon>
        <taxon>Rhabditina</taxon>
        <taxon>Rhabditomorpha</taxon>
        <taxon>Rhabditoidea</taxon>
        <taxon>Rhabditidae</taxon>
        <taxon>Peloderinae</taxon>
        <taxon>Caenorhabditis</taxon>
    </lineage>
</organism>
<sequence>MTNILAMPELVLEKVLKNLNFKSVLTLRHVCRDFRNYIDDSNHSKLPDSNFSKIEIYFETGSIIKWDFEYRNGSNEKFLWKIPENSNVADIAIQNLALVLKFQKYVLGRLFFHFNVHPDSKVMRSNRLLIQKIQARIVKIHALVQSQIMSILPCLDSEILEHIMFWEPAIHFNRDHYKEMEINEIVETEQWKNAKDFSCFGFEVIFNIEHFCHFSKVHLEILAISSDEFVFLKEILLNAPKFKHFTFNVQFFEEEHIFIFWGQPFTTNYKRYFFGKSNGEVLDITYMKVNDHHWHFDISCQKMSNVPNGAVVLNS</sequence>
<dbReference type="EMBL" id="CP092624">
    <property type="protein sequence ID" value="UMM37143.1"/>
    <property type="molecule type" value="Genomic_DNA"/>
</dbReference>
<evidence type="ECO:0000313" key="2">
    <source>
        <dbReference type="EMBL" id="UMM37143.1"/>
    </source>
</evidence>
<dbReference type="Pfam" id="PF01827">
    <property type="entry name" value="FTH"/>
    <property type="match status" value="1"/>
</dbReference>
<evidence type="ECO:0000313" key="3">
    <source>
        <dbReference type="Proteomes" id="UP000829354"/>
    </source>
</evidence>